<dbReference type="EMBL" id="MGEF01000063">
    <property type="protein sequence ID" value="OGL77216.1"/>
    <property type="molecule type" value="Genomic_DNA"/>
</dbReference>
<dbReference type="InterPro" id="IPR012902">
    <property type="entry name" value="N_methyl_site"/>
</dbReference>
<evidence type="ECO:0000313" key="3">
    <source>
        <dbReference type="Proteomes" id="UP000176604"/>
    </source>
</evidence>
<dbReference type="Proteomes" id="UP000176604">
    <property type="component" value="Unassembled WGS sequence"/>
</dbReference>
<gene>
    <name evidence="2" type="ORF">A3J43_04325</name>
</gene>
<dbReference type="AlphaFoldDB" id="A0A1F7UG04"/>
<dbReference type="SUPFAM" id="SSF54523">
    <property type="entry name" value="Pili subunits"/>
    <property type="match status" value="1"/>
</dbReference>
<evidence type="ECO:0000313" key="2">
    <source>
        <dbReference type="EMBL" id="OGL77216.1"/>
    </source>
</evidence>
<sequence>MRNPKFEARNPKQYQTQKTQNLKPFWSFRFEILNLFKISDLEFRVFLKEGFTLMEMLIVIGIMTMMTLIYTANFHGFQQGLAVESDTDGIATSLRQMQLWALTGELIEGVRPDGGYGFAVNAPCTTGACAYTVFGDTCNPATHVYDSGCDLIVKTETLNAQVNVTSVDPASPLSIVFTFPTAAPYVNGNAGANGAVTLTHRADAAYTKTISVDGVSGQISIQ</sequence>
<evidence type="ECO:0000256" key="1">
    <source>
        <dbReference type="SAM" id="Phobius"/>
    </source>
</evidence>
<name>A0A1F7UG04_9BACT</name>
<keyword evidence="1" id="KW-0472">Membrane</keyword>
<keyword evidence="1" id="KW-1133">Transmembrane helix</keyword>
<dbReference type="NCBIfam" id="TIGR02532">
    <property type="entry name" value="IV_pilin_GFxxxE"/>
    <property type="match status" value="1"/>
</dbReference>
<proteinExistence type="predicted"/>
<dbReference type="STRING" id="1802397.A3J43_04325"/>
<protein>
    <recommendedName>
        <fullName evidence="4">General secretion pathway GspH domain-containing protein</fullName>
    </recommendedName>
</protein>
<accession>A0A1F7UG04</accession>
<dbReference type="InterPro" id="IPR045584">
    <property type="entry name" value="Pilin-like"/>
</dbReference>
<keyword evidence="1" id="KW-0812">Transmembrane</keyword>
<organism evidence="2 3">
    <name type="scientific">Candidatus Uhrbacteria bacterium RIFCSPHIGHO2_12_FULL_54_23</name>
    <dbReference type="NCBI Taxonomy" id="1802397"/>
    <lineage>
        <taxon>Bacteria</taxon>
        <taxon>Candidatus Uhriibacteriota</taxon>
    </lineage>
</organism>
<comment type="caution">
    <text evidence="2">The sequence shown here is derived from an EMBL/GenBank/DDBJ whole genome shotgun (WGS) entry which is preliminary data.</text>
</comment>
<evidence type="ECO:0008006" key="4">
    <source>
        <dbReference type="Google" id="ProtNLM"/>
    </source>
</evidence>
<reference evidence="2 3" key="1">
    <citation type="journal article" date="2016" name="Nat. Commun.">
        <title>Thousands of microbial genomes shed light on interconnected biogeochemical processes in an aquifer system.</title>
        <authorList>
            <person name="Anantharaman K."/>
            <person name="Brown C.T."/>
            <person name="Hug L.A."/>
            <person name="Sharon I."/>
            <person name="Castelle C.J."/>
            <person name="Probst A.J."/>
            <person name="Thomas B.C."/>
            <person name="Singh A."/>
            <person name="Wilkins M.J."/>
            <person name="Karaoz U."/>
            <person name="Brodie E.L."/>
            <person name="Williams K.H."/>
            <person name="Hubbard S.S."/>
            <person name="Banfield J.F."/>
        </authorList>
    </citation>
    <scope>NUCLEOTIDE SEQUENCE [LARGE SCALE GENOMIC DNA]</scope>
</reference>
<feature type="transmembrane region" description="Helical" evidence="1">
    <location>
        <begin position="51"/>
        <end position="70"/>
    </location>
</feature>